<dbReference type="KEGG" id="cci:CC1G_07732"/>
<sequence length="692" mass="74530">MPTGSLQPPLPDSIRSGRRQSGATVDSTRTVLPMYSPLGEPHTPTGRGGMEHDNGSEVGSHRSNLTGYSAGQLSHLRSPSYSTLAPLGHEVVADASDSASVRTVVASRNRPPRYSTIAPADGARESQLADQYPLTFQLRSGLKNRPWATLWIRDSRTIEGRRPRTLKVLGNETISGVLELDLESSQSITSIKINIKGKVITGFLDDHAFNIVDTAITIWDRTCGDPRHTTPGIAFGGKFSSGLYRFPFSFPFPTHVNASSLAAVDATASPTFSTEDSTHGHIITPFLGAQPDPPSTSTLPSKGDRSSFLRFLTRSDHPSALSTPSSPTLGVTPAAESSRAGSDTIHGNVAYSDVYPLPPTFLERGVNANTRYELTLYISHGKLRGDSRLRVPVHYTPFSQPPPSSLARASAYREGLPIPTPLLDPAGWFTLAPVWIAGSVEQRRVVLECTLSLAQPLSYARGTHVPCYMRLACDDQRALDLLAVPDALSVHLTRRVRFRSSLGGKSIKAGDASYMNVTPGQAMPLSLSDIMVASPHPSGNVAVKAPSEGEDLRSERTSVAIAAGSTWWIPPKASIQASTIRVLEGEIPLPPDLYPSSSFPAFSVEYSVEMLPFKSPPFLTDVELPEQSTVCSRQPVTIASSSRTDEPVAVPFAIRQSGSARTAIAHRGSESQEIEEYMANMAVCTSNWTPIE</sequence>
<dbReference type="HOGENOM" id="CLU_025691_1_1_1"/>
<dbReference type="RefSeq" id="XP_001832345.2">
    <property type="nucleotide sequence ID" value="XM_001832293.2"/>
</dbReference>
<dbReference type="VEuPathDB" id="FungiDB:CC1G_07732"/>
<gene>
    <name evidence="2" type="ORF">CC1G_07732</name>
</gene>
<proteinExistence type="predicted"/>
<dbReference type="GeneID" id="6008829"/>
<feature type="compositionally biased region" description="Polar residues" evidence="1">
    <location>
        <begin position="19"/>
        <end position="30"/>
    </location>
</feature>
<evidence type="ECO:0008006" key="4">
    <source>
        <dbReference type="Google" id="ProtNLM"/>
    </source>
</evidence>
<evidence type="ECO:0000313" key="2">
    <source>
        <dbReference type="EMBL" id="EAU89506.2"/>
    </source>
</evidence>
<dbReference type="OMA" id="DPEGWHA"/>
<dbReference type="AlphaFoldDB" id="A8NBY6"/>
<feature type="region of interest" description="Disordered" evidence="1">
    <location>
        <begin position="316"/>
        <end position="343"/>
    </location>
</feature>
<dbReference type="EMBL" id="AACS02000009">
    <property type="protein sequence ID" value="EAU89506.2"/>
    <property type="molecule type" value="Genomic_DNA"/>
</dbReference>
<dbReference type="Gene3D" id="2.60.40.640">
    <property type="match status" value="1"/>
</dbReference>
<dbReference type="InParanoid" id="A8NBY6"/>
<feature type="compositionally biased region" description="Low complexity" evidence="1">
    <location>
        <begin position="318"/>
        <end position="329"/>
    </location>
</feature>
<dbReference type="InterPro" id="IPR014752">
    <property type="entry name" value="Arrestin-like_C"/>
</dbReference>
<reference evidence="2 3" key="1">
    <citation type="journal article" date="2010" name="Proc. Natl. Acad. Sci. U.S.A.">
        <title>Insights into evolution of multicellular fungi from the assembled chromosomes of the mushroom Coprinopsis cinerea (Coprinus cinereus).</title>
        <authorList>
            <person name="Stajich J.E."/>
            <person name="Wilke S.K."/>
            <person name="Ahren D."/>
            <person name="Au C.H."/>
            <person name="Birren B.W."/>
            <person name="Borodovsky M."/>
            <person name="Burns C."/>
            <person name="Canback B."/>
            <person name="Casselton L.A."/>
            <person name="Cheng C.K."/>
            <person name="Deng J."/>
            <person name="Dietrich F.S."/>
            <person name="Fargo D.C."/>
            <person name="Farman M.L."/>
            <person name="Gathman A.C."/>
            <person name="Goldberg J."/>
            <person name="Guigo R."/>
            <person name="Hoegger P.J."/>
            <person name="Hooker J.B."/>
            <person name="Huggins A."/>
            <person name="James T.Y."/>
            <person name="Kamada T."/>
            <person name="Kilaru S."/>
            <person name="Kodira C."/>
            <person name="Kues U."/>
            <person name="Kupfer D."/>
            <person name="Kwan H.S."/>
            <person name="Lomsadze A."/>
            <person name="Li W."/>
            <person name="Lilly W.W."/>
            <person name="Ma L.J."/>
            <person name="Mackey A.J."/>
            <person name="Manning G."/>
            <person name="Martin F."/>
            <person name="Muraguchi H."/>
            <person name="Natvig D.O."/>
            <person name="Palmerini H."/>
            <person name="Ramesh M.A."/>
            <person name="Rehmeyer C.J."/>
            <person name="Roe B.A."/>
            <person name="Shenoy N."/>
            <person name="Stanke M."/>
            <person name="Ter-Hovhannisyan V."/>
            <person name="Tunlid A."/>
            <person name="Velagapudi R."/>
            <person name="Vision T.J."/>
            <person name="Zeng Q."/>
            <person name="Zolan M.E."/>
            <person name="Pukkila P.J."/>
        </authorList>
    </citation>
    <scope>NUCLEOTIDE SEQUENCE [LARGE SCALE GENOMIC DNA]</scope>
    <source>
        <strain evidence="3">Okayama-7 / 130 / ATCC MYA-4618 / FGSC 9003</strain>
    </source>
</reference>
<feature type="region of interest" description="Disordered" evidence="1">
    <location>
        <begin position="1"/>
        <end position="67"/>
    </location>
</feature>
<dbReference type="Proteomes" id="UP000001861">
    <property type="component" value="Unassembled WGS sequence"/>
</dbReference>
<dbReference type="OrthoDB" id="3262423at2759"/>
<keyword evidence="3" id="KW-1185">Reference proteome</keyword>
<dbReference type="eggNOG" id="ENOG502SMYY">
    <property type="taxonomic scope" value="Eukaryota"/>
</dbReference>
<accession>A8NBY6</accession>
<evidence type="ECO:0000256" key="1">
    <source>
        <dbReference type="SAM" id="MobiDB-lite"/>
    </source>
</evidence>
<organism evidence="2 3">
    <name type="scientific">Coprinopsis cinerea (strain Okayama-7 / 130 / ATCC MYA-4618 / FGSC 9003)</name>
    <name type="common">Inky cap fungus</name>
    <name type="synonym">Hormographiella aspergillata</name>
    <dbReference type="NCBI Taxonomy" id="240176"/>
    <lineage>
        <taxon>Eukaryota</taxon>
        <taxon>Fungi</taxon>
        <taxon>Dikarya</taxon>
        <taxon>Basidiomycota</taxon>
        <taxon>Agaricomycotina</taxon>
        <taxon>Agaricomycetes</taxon>
        <taxon>Agaricomycetidae</taxon>
        <taxon>Agaricales</taxon>
        <taxon>Agaricineae</taxon>
        <taxon>Psathyrellaceae</taxon>
        <taxon>Coprinopsis</taxon>
    </lineage>
</organism>
<evidence type="ECO:0000313" key="3">
    <source>
        <dbReference type="Proteomes" id="UP000001861"/>
    </source>
</evidence>
<protein>
    <recommendedName>
        <fullName evidence="4">Arrestin-like N-terminal domain-containing protein</fullName>
    </recommendedName>
</protein>
<name>A8NBY6_COPC7</name>
<comment type="caution">
    <text evidence="2">The sequence shown here is derived from an EMBL/GenBank/DDBJ whole genome shotgun (WGS) entry which is preliminary data.</text>
</comment>